<organism evidence="1">
    <name type="scientific">Octopus bimaculoides</name>
    <name type="common">California two-spotted octopus</name>
    <dbReference type="NCBI Taxonomy" id="37653"/>
    <lineage>
        <taxon>Eukaryota</taxon>
        <taxon>Metazoa</taxon>
        <taxon>Spiralia</taxon>
        <taxon>Lophotrochozoa</taxon>
        <taxon>Mollusca</taxon>
        <taxon>Cephalopoda</taxon>
        <taxon>Coleoidea</taxon>
        <taxon>Octopodiformes</taxon>
        <taxon>Octopoda</taxon>
        <taxon>Incirrata</taxon>
        <taxon>Octopodidae</taxon>
        <taxon>Octopus</taxon>
    </lineage>
</organism>
<accession>A0A0L8HVL0</accession>
<dbReference type="EMBL" id="KQ417211">
    <property type="protein sequence ID" value="KOF93229.1"/>
    <property type="molecule type" value="Genomic_DNA"/>
</dbReference>
<dbReference type="AlphaFoldDB" id="A0A0L8HVL0"/>
<evidence type="ECO:0000313" key="1">
    <source>
        <dbReference type="EMBL" id="KOF93229.1"/>
    </source>
</evidence>
<name>A0A0L8HVL0_OCTBM</name>
<proteinExistence type="predicted"/>
<gene>
    <name evidence="1" type="ORF">OCBIM_22004881mg</name>
</gene>
<reference evidence="1" key="1">
    <citation type="submission" date="2015-07" db="EMBL/GenBank/DDBJ databases">
        <title>MeaNS - Measles Nucleotide Surveillance Program.</title>
        <authorList>
            <person name="Tran T."/>
            <person name="Druce J."/>
        </authorList>
    </citation>
    <scope>NUCLEOTIDE SEQUENCE</scope>
    <source>
        <strain evidence="1">UCB-OBI-ISO-001</strain>
        <tissue evidence="1">Gonad</tissue>
    </source>
</reference>
<protein>
    <submittedName>
        <fullName evidence="1">Uncharacterized protein</fullName>
    </submittedName>
</protein>
<sequence>MHTLVLMHILVHSNTHMSSFFFSFFSLKLTNKHLQNFLIKQASRRHNKSSTFKLMDLKGTPFNI</sequence>